<evidence type="ECO:0000256" key="3">
    <source>
        <dbReference type="SAM" id="Phobius"/>
    </source>
</evidence>
<evidence type="ECO:0000256" key="1">
    <source>
        <dbReference type="SAM" id="Coils"/>
    </source>
</evidence>
<feature type="coiled-coil region" evidence="1">
    <location>
        <begin position="112"/>
        <end position="143"/>
    </location>
</feature>
<organism evidence="4 5">
    <name type="scientific">Nesterenkonia rhizosphaerae</name>
    <dbReference type="NCBI Taxonomy" id="1348272"/>
    <lineage>
        <taxon>Bacteria</taxon>
        <taxon>Bacillati</taxon>
        <taxon>Actinomycetota</taxon>
        <taxon>Actinomycetes</taxon>
        <taxon>Micrococcales</taxon>
        <taxon>Micrococcaceae</taxon>
        <taxon>Nesterenkonia</taxon>
    </lineage>
</organism>
<sequence>MARHAAPAENAGSQSHKPARSQRAQARARRAEEQARQRRLAEREQVSGEIRTPAGVTARRARRTDKPQRQTATPHRTPVSARTLVPERKFSGRMIVLTIVTLVIISFLVPTLRTYLQQRAEINELAEQIAEEEQQQAQLYSELARWDDPEFVRQQARERINLVMPGERRYHVIGDPADLPSSEQAQEQAPGEGEDWTGELWESVVESAEE</sequence>
<feature type="region of interest" description="Disordered" evidence="2">
    <location>
        <begin position="1"/>
        <end position="80"/>
    </location>
</feature>
<keyword evidence="1" id="KW-0175">Coiled coil</keyword>
<gene>
    <name evidence="4" type="ORF">GCM10025790_07450</name>
</gene>
<keyword evidence="3" id="KW-0472">Membrane</keyword>
<dbReference type="RefSeq" id="WP_345476739.1">
    <property type="nucleotide sequence ID" value="NZ_BAABLW010000003.1"/>
</dbReference>
<accession>A0ABP9FTC3</accession>
<keyword evidence="3" id="KW-0812">Transmembrane</keyword>
<proteinExistence type="predicted"/>
<name>A0ABP9FTC3_9MICC</name>
<keyword evidence="5" id="KW-1185">Reference proteome</keyword>
<dbReference type="EMBL" id="BAABLW010000003">
    <property type="protein sequence ID" value="GAA4914930.1"/>
    <property type="molecule type" value="Genomic_DNA"/>
</dbReference>
<comment type="caution">
    <text evidence="4">The sequence shown here is derived from an EMBL/GenBank/DDBJ whole genome shotgun (WGS) entry which is preliminary data.</text>
</comment>
<reference evidence="5" key="1">
    <citation type="journal article" date="2019" name="Int. J. Syst. Evol. Microbiol.">
        <title>The Global Catalogue of Microorganisms (GCM) 10K type strain sequencing project: providing services to taxonomists for standard genome sequencing and annotation.</title>
        <authorList>
            <consortium name="The Broad Institute Genomics Platform"/>
            <consortium name="The Broad Institute Genome Sequencing Center for Infectious Disease"/>
            <person name="Wu L."/>
            <person name="Ma J."/>
        </authorList>
    </citation>
    <scope>NUCLEOTIDE SEQUENCE [LARGE SCALE GENOMIC DNA]</scope>
    <source>
        <strain evidence="5">JCM 19129</strain>
    </source>
</reference>
<evidence type="ECO:0000313" key="4">
    <source>
        <dbReference type="EMBL" id="GAA4914930.1"/>
    </source>
</evidence>
<evidence type="ECO:0000313" key="5">
    <source>
        <dbReference type="Proteomes" id="UP001500368"/>
    </source>
</evidence>
<dbReference type="Pfam" id="PF04977">
    <property type="entry name" value="DivIC"/>
    <property type="match status" value="1"/>
</dbReference>
<keyword evidence="3" id="KW-1133">Transmembrane helix</keyword>
<feature type="transmembrane region" description="Helical" evidence="3">
    <location>
        <begin position="90"/>
        <end position="109"/>
    </location>
</feature>
<dbReference type="InterPro" id="IPR007060">
    <property type="entry name" value="FtsL/DivIC"/>
</dbReference>
<protein>
    <recommendedName>
        <fullName evidence="6">Cell division protein FtsB</fullName>
    </recommendedName>
</protein>
<evidence type="ECO:0008006" key="6">
    <source>
        <dbReference type="Google" id="ProtNLM"/>
    </source>
</evidence>
<evidence type="ECO:0000256" key="2">
    <source>
        <dbReference type="SAM" id="MobiDB-lite"/>
    </source>
</evidence>
<feature type="region of interest" description="Disordered" evidence="2">
    <location>
        <begin position="172"/>
        <end position="199"/>
    </location>
</feature>
<dbReference type="Proteomes" id="UP001500368">
    <property type="component" value="Unassembled WGS sequence"/>
</dbReference>
<feature type="compositionally biased region" description="Basic and acidic residues" evidence="2">
    <location>
        <begin position="29"/>
        <end position="46"/>
    </location>
</feature>